<feature type="region of interest" description="Disordered" evidence="1">
    <location>
        <begin position="41"/>
        <end position="74"/>
    </location>
</feature>
<feature type="compositionally biased region" description="Basic and acidic residues" evidence="1">
    <location>
        <begin position="41"/>
        <end position="56"/>
    </location>
</feature>
<feature type="compositionally biased region" description="Basic residues" evidence="1">
    <location>
        <begin position="57"/>
        <end position="67"/>
    </location>
</feature>
<name>A0A3M3HC63_PSEYM</name>
<dbReference type="EMBL" id="RBUQ01000308">
    <property type="protein sequence ID" value="RMV29768.1"/>
    <property type="molecule type" value="Genomic_DNA"/>
</dbReference>
<feature type="region of interest" description="Disordered" evidence="1">
    <location>
        <begin position="133"/>
        <end position="155"/>
    </location>
</feature>
<evidence type="ECO:0000313" key="3">
    <source>
        <dbReference type="Proteomes" id="UP000271631"/>
    </source>
</evidence>
<proteinExistence type="predicted"/>
<comment type="caution">
    <text evidence="2">The sequence shown here is derived from an EMBL/GenBank/DDBJ whole genome shotgun (WGS) entry which is preliminary data.</text>
</comment>
<sequence>MHGIAAGDRIAFQEVIKKAGQRCQFAPDRRSRQTAMLELGLARRERAIGSPRETHRPKPNRQNRQNRRSLPDHFDKHVVPKCRIIGGTDRCLIGIKTWMGAFSDSRTKMRSGAERASSGLLKEPVRHSRCFGGAERELEGPSPPPLWSKTAKKRI</sequence>
<gene>
    <name evidence="2" type="ORF">ALP13_103066</name>
</gene>
<accession>A0A3M3HC63</accession>
<evidence type="ECO:0000313" key="2">
    <source>
        <dbReference type="EMBL" id="RMV29768.1"/>
    </source>
</evidence>
<dbReference type="Proteomes" id="UP000271631">
    <property type="component" value="Unassembled WGS sequence"/>
</dbReference>
<protein>
    <submittedName>
        <fullName evidence="2">Uncharacterized protein</fullName>
    </submittedName>
</protein>
<evidence type="ECO:0000256" key="1">
    <source>
        <dbReference type="SAM" id="MobiDB-lite"/>
    </source>
</evidence>
<reference evidence="2 3" key="1">
    <citation type="submission" date="2018-08" db="EMBL/GenBank/DDBJ databases">
        <title>Recombination of ecologically and evolutionarily significant loci maintains genetic cohesion in the Pseudomonas syringae species complex.</title>
        <authorList>
            <person name="Dillon M."/>
            <person name="Thakur S."/>
            <person name="Almeida R.N.D."/>
            <person name="Weir B.S."/>
            <person name="Guttman D.S."/>
        </authorList>
    </citation>
    <scope>NUCLEOTIDE SEQUENCE [LARGE SCALE GENOMIC DNA]</scope>
    <source>
        <strain evidence="2 3">ICMP 11281</strain>
    </source>
</reference>
<organism evidence="2 3">
    <name type="scientific">Pseudomonas syringae pv. maculicola</name>
    <dbReference type="NCBI Taxonomy" id="59511"/>
    <lineage>
        <taxon>Bacteria</taxon>
        <taxon>Pseudomonadati</taxon>
        <taxon>Pseudomonadota</taxon>
        <taxon>Gammaproteobacteria</taxon>
        <taxon>Pseudomonadales</taxon>
        <taxon>Pseudomonadaceae</taxon>
        <taxon>Pseudomonas</taxon>
    </lineage>
</organism>
<dbReference type="AlphaFoldDB" id="A0A3M3HC63"/>